<dbReference type="OrthoDB" id="421951at2759"/>
<dbReference type="InterPro" id="IPR053858">
    <property type="entry name" value="Arb2_dom"/>
</dbReference>
<organism evidence="3 4">
    <name type="scientific">Trichodelitschia bisporula</name>
    <dbReference type="NCBI Taxonomy" id="703511"/>
    <lineage>
        <taxon>Eukaryota</taxon>
        <taxon>Fungi</taxon>
        <taxon>Dikarya</taxon>
        <taxon>Ascomycota</taxon>
        <taxon>Pezizomycotina</taxon>
        <taxon>Dothideomycetes</taxon>
        <taxon>Dothideomycetes incertae sedis</taxon>
        <taxon>Phaeotrichales</taxon>
        <taxon>Phaeotrichaceae</taxon>
        <taxon>Trichodelitschia</taxon>
    </lineage>
</organism>
<dbReference type="Pfam" id="PF22749">
    <property type="entry name" value="Arb2"/>
    <property type="match status" value="1"/>
</dbReference>
<evidence type="ECO:0000313" key="3">
    <source>
        <dbReference type="EMBL" id="KAF2400315.1"/>
    </source>
</evidence>
<dbReference type="GO" id="GO:0035197">
    <property type="term" value="F:siRNA binding"/>
    <property type="evidence" value="ECO:0007669"/>
    <property type="project" value="TreeGrafter"/>
</dbReference>
<feature type="domain" description="Arb2" evidence="2">
    <location>
        <begin position="15"/>
        <end position="295"/>
    </location>
</feature>
<feature type="compositionally biased region" description="Basic and acidic residues" evidence="1">
    <location>
        <begin position="396"/>
        <end position="432"/>
    </location>
</feature>
<dbReference type="AlphaFoldDB" id="A0A6G1HX50"/>
<name>A0A6G1HX50_9PEZI</name>
<dbReference type="GO" id="GO:0005634">
    <property type="term" value="C:nucleus"/>
    <property type="evidence" value="ECO:0007669"/>
    <property type="project" value="TreeGrafter"/>
</dbReference>
<feature type="region of interest" description="Disordered" evidence="1">
    <location>
        <begin position="381"/>
        <end position="506"/>
    </location>
</feature>
<gene>
    <name evidence="3" type="ORF">EJ06DRAFT_426015</name>
</gene>
<sequence>MFRRFVASFPKDPVFKADMKTLGYQINEKDQIRSIEKPDQPYNFFITGNERYNEVHREALHICVRHVVSKRMAELGVAPHYLPDCTTTKPDGPHIPIFMTAPEILKTKKCIIVIAGDITKDLGIFSYRKVNGDDGIDSGTCIAVVKELKRLSEENCDEEPGVIVLNTGGLLYSWKENSAMTMETWQARKRKSAFHPAIHDDLVHNRLAGNRTTEEHVGYVFENVIGNAKFVNPGAKVYLVGIESGGDSAIDFFKGRGESFIPRVAAIALMEPFHYADLPSKMKTWLEQRARAWTVCAGEINTCVAVPTRDGQPKDREELLGPYDLPNAMCPVFSSTEPMFMELVFPTVYKEVLKWFAKVAENEEDYCNPPFEAVAYNEPERPYEPYEHPDEDENEDSKPEDNKVEESAAKESKSEDKPMKDELDESKLKDGNNEEASSAPTKPPQADSVGTESKQITEPNLEEPVAAEPQGLTIEPANIPLPATPAPGESGRSTATAHHPMNDADLFNNIPSPNFASTPLLPSIYAGDTPLYTPPSLAAETGKGLHATDPGADDAAPTADERT</sequence>
<proteinExistence type="predicted"/>
<keyword evidence="4" id="KW-1185">Reference proteome</keyword>
<feature type="region of interest" description="Disordered" evidence="1">
    <location>
        <begin position="535"/>
        <end position="563"/>
    </location>
</feature>
<reference evidence="3" key="1">
    <citation type="journal article" date="2020" name="Stud. Mycol.">
        <title>101 Dothideomycetes genomes: a test case for predicting lifestyles and emergence of pathogens.</title>
        <authorList>
            <person name="Haridas S."/>
            <person name="Albert R."/>
            <person name="Binder M."/>
            <person name="Bloem J."/>
            <person name="Labutti K."/>
            <person name="Salamov A."/>
            <person name="Andreopoulos B."/>
            <person name="Baker S."/>
            <person name="Barry K."/>
            <person name="Bills G."/>
            <person name="Bluhm B."/>
            <person name="Cannon C."/>
            <person name="Castanera R."/>
            <person name="Culley D."/>
            <person name="Daum C."/>
            <person name="Ezra D."/>
            <person name="Gonzalez J."/>
            <person name="Henrissat B."/>
            <person name="Kuo A."/>
            <person name="Liang C."/>
            <person name="Lipzen A."/>
            <person name="Lutzoni F."/>
            <person name="Magnuson J."/>
            <person name="Mondo S."/>
            <person name="Nolan M."/>
            <person name="Ohm R."/>
            <person name="Pangilinan J."/>
            <person name="Park H.-J."/>
            <person name="Ramirez L."/>
            <person name="Alfaro M."/>
            <person name="Sun H."/>
            <person name="Tritt A."/>
            <person name="Yoshinaga Y."/>
            <person name="Zwiers L.-H."/>
            <person name="Turgeon B."/>
            <person name="Goodwin S."/>
            <person name="Spatafora J."/>
            <person name="Crous P."/>
            <person name="Grigoriev I."/>
        </authorList>
    </citation>
    <scope>NUCLEOTIDE SEQUENCE</scope>
    <source>
        <strain evidence="3">CBS 262.69</strain>
    </source>
</reference>
<feature type="compositionally biased region" description="Polar residues" evidence="1">
    <location>
        <begin position="448"/>
        <end position="458"/>
    </location>
</feature>
<dbReference type="Proteomes" id="UP000799640">
    <property type="component" value="Unassembled WGS sequence"/>
</dbReference>
<protein>
    <recommendedName>
        <fullName evidence="2">Arb2 domain-containing protein</fullName>
    </recommendedName>
</protein>
<evidence type="ECO:0000259" key="2">
    <source>
        <dbReference type="Pfam" id="PF22749"/>
    </source>
</evidence>
<dbReference type="InterPro" id="IPR048263">
    <property type="entry name" value="Arb2"/>
</dbReference>
<dbReference type="GO" id="GO:0031048">
    <property type="term" value="P:regulatory ncRNA-mediated heterochromatin formation"/>
    <property type="evidence" value="ECO:0007669"/>
    <property type="project" value="TreeGrafter"/>
</dbReference>
<evidence type="ECO:0000256" key="1">
    <source>
        <dbReference type="SAM" id="MobiDB-lite"/>
    </source>
</evidence>
<evidence type="ECO:0000313" key="4">
    <source>
        <dbReference type="Proteomes" id="UP000799640"/>
    </source>
</evidence>
<accession>A0A6G1HX50</accession>
<dbReference type="EMBL" id="ML996695">
    <property type="protein sequence ID" value="KAF2400315.1"/>
    <property type="molecule type" value="Genomic_DNA"/>
</dbReference>
<feature type="compositionally biased region" description="Low complexity" evidence="1">
    <location>
        <begin position="547"/>
        <end position="563"/>
    </location>
</feature>
<dbReference type="PANTHER" id="PTHR21357:SF4">
    <property type="entry name" value="FAM172 FAMILY PROTEIN HOMOLOG CG10038"/>
    <property type="match status" value="1"/>
</dbReference>
<dbReference type="PANTHER" id="PTHR21357">
    <property type="entry name" value="FAM172 FAMILY PROTEIN HOMOLOG CG10038"/>
    <property type="match status" value="1"/>
</dbReference>